<feature type="domain" description="K+ potassium transporter C-terminal" evidence="15">
    <location>
        <begin position="503"/>
        <end position="654"/>
    </location>
</feature>
<feature type="transmembrane region" description="Helical" evidence="12">
    <location>
        <begin position="273"/>
        <end position="294"/>
    </location>
</feature>
<feature type="transmembrane region" description="Helical" evidence="12">
    <location>
        <begin position="74"/>
        <end position="94"/>
    </location>
</feature>
<keyword evidence="17" id="KW-1185">Reference proteome</keyword>
<feature type="transmembrane region" description="Helical" evidence="12">
    <location>
        <begin position="391"/>
        <end position="411"/>
    </location>
</feature>
<proteinExistence type="inferred from homology"/>
<organism evidence="16 17">
    <name type="scientific">Streptomyces xanthochromogenes</name>
    <dbReference type="NCBI Taxonomy" id="67384"/>
    <lineage>
        <taxon>Bacteria</taxon>
        <taxon>Bacillati</taxon>
        <taxon>Actinomycetota</taxon>
        <taxon>Actinomycetes</taxon>
        <taxon>Kitasatosporales</taxon>
        <taxon>Streptomycetaceae</taxon>
        <taxon>Streptomyces</taxon>
    </lineage>
</organism>
<dbReference type="InterPro" id="IPR023051">
    <property type="entry name" value="Kup"/>
</dbReference>
<keyword evidence="11 12" id="KW-0472">Membrane</keyword>
<comment type="subcellular location">
    <subcellularLocation>
        <location evidence="12">Cell membrane</location>
        <topology evidence="12">Multi-pass membrane protein</topology>
    </subcellularLocation>
    <subcellularLocation>
        <location evidence="1">Membrane</location>
        <topology evidence="1">Multi-pass membrane protein</topology>
    </subcellularLocation>
</comment>
<feature type="transmembrane region" description="Helical" evidence="12">
    <location>
        <begin position="165"/>
        <end position="184"/>
    </location>
</feature>
<accession>A0ABQ2ZHP7</accession>
<keyword evidence="5 12" id="KW-0633">Potassium transport</keyword>
<comment type="function">
    <text evidence="12">Transport of potassium into the cell. Likely operates as a K(+):H(+) symporter.</text>
</comment>
<evidence type="ECO:0000256" key="7">
    <source>
        <dbReference type="ARBA" id="ARBA00022847"/>
    </source>
</evidence>
<keyword evidence="10 12" id="KW-0406">Ion transport</keyword>
<keyword evidence="9 12" id="KW-1133">Transmembrane helix</keyword>
<dbReference type="PANTHER" id="PTHR30540:SF79">
    <property type="entry name" value="LOW AFFINITY POTASSIUM TRANSPORT SYSTEM PROTEIN KUP"/>
    <property type="match status" value="1"/>
</dbReference>
<comment type="caution">
    <text evidence="16">The sequence shown here is derived from an EMBL/GenBank/DDBJ whole genome shotgun (WGS) entry which is preliminary data.</text>
</comment>
<evidence type="ECO:0000256" key="2">
    <source>
        <dbReference type="ARBA" id="ARBA00007019"/>
    </source>
</evidence>
<dbReference type="HAMAP" id="MF_01522">
    <property type="entry name" value="Kup"/>
    <property type="match status" value="1"/>
</dbReference>
<gene>
    <name evidence="12 16" type="primary">kup</name>
    <name evidence="16" type="ORF">GCM10010326_02660</name>
</gene>
<evidence type="ECO:0000313" key="16">
    <source>
        <dbReference type="EMBL" id="GGY14638.1"/>
    </source>
</evidence>
<dbReference type="Pfam" id="PF02705">
    <property type="entry name" value="K_trans"/>
    <property type="match status" value="1"/>
</dbReference>
<dbReference type="Pfam" id="PF22776">
    <property type="entry name" value="K_trans_C"/>
    <property type="match status" value="1"/>
</dbReference>
<dbReference type="EMBL" id="BMUU01000001">
    <property type="protein sequence ID" value="GGY14638.1"/>
    <property type="molecule type" value="Genomic_DNA"/>
</dbReference>
<evidence type="ECO:0000256" key="11">
    <source>
        <dbReference type="ARBA" id="ARBA00023136"/>
    </source>
</evidence>
<evidence type="ECO:0000256" key="3">
    <source>
        <dbReference type="ARBA" id="ARBA00022448"/>
    </source>
</evidence>
<evidence type="ECO:0000313" key="17">
    <source>
        <dbReference type="Proteomes" id="UP000600946"/>
    </source>
</evidence>
<evidence type="ECO:0000256" key="10">
    <source>
        <dbReference type="ARBA" id="ARBA00023065"/>
    </source>
</evidence>
<evidence type="ECO:0000259" key="15">
    <source>
        <dbReference type="Pfam" id="PF22776"/>
    </source>
</evidence>
<keyword evidence="4 12" id="KW-1003">Cell membrane</keyword>
<evidence type="ECO:0000256" key="8">
    <source>
        <dbReference type="ARBA" id="ARBA00022958"/>
    </source>
</evidence>
<evidence type="ECO:0000256" key="5">
    <source>
        <dbReference type="ARBA" id="ARBA00022538"/>
    </source>
</evidence>
<feature type="transmembrane region" description="Helical" evidence="12">
    <location>
        <begin position="364"/>
        <end position="385"/>
    </location>
</feature>
<keyword evidence="6 12" id="KW-0812">Transmembrane</keyword>
<evidence type="ECO:0000256" key="1">
    <source>
        <dbReference type="ARBA" id="ARBA00004141"/>
    </source>
</evidence>
<reference evidence="17" key="1">
    <citation type="journal article" date="2019" name="Int. J. Syst. Evol. Microbiol.">
        <title>The Global Catalogue of Microorganisms (GCM) 10K type strain sequencing project: providing services to taxonomists for standard genome sequencing and annotation.</title>
        <authorList>
            <consortium name="The Broad Institute Genomics Platform"/>
            <consortium name="The Broad Institute Genome Sequencing Center for Infectious Disease"/>
            <person name="Wu L."/>
            <person name="Ma J."/>
        </authorList>
    </citation>
    <scope>NUCLEOTIDE SEQUENCE [LARGE SCALE GENOMIC DNA]</scope>
    <source>
        <strain evidence="17">JCM 4594</strain>
    </source>
</reference>
<feature type="transmembrane region" description="Helical" evidence="12">
    <location>
        <begin position="314"/>
        <end position="343"/>
    </location>
</feature>
<sequence length="656" mass="70396">MPAPSSPSAPAAEPPQKAGRYDGSRPDRHRTGPAALALGALGVVFGDIGTSPLYSVQTVFTADNHRVQTHPVEVYGVISLVFWAITVIVSVKYVTFILRADNDGEGGIMALTALLQNHSFKTRRGKAVLIALGIFGASLFYGDGIITPAISVLSAVEGVKVATPALSHLVVPITLTVLTVLFVIQRYGTGLVGKLFGPVMALWFTVLAAAGINGISKNPAILRALSPTYAVAFIAEHGTVAFVALGAVVLAVTGAEALYADMGHFGRPPITRAWFLVVFPALTLNYLGQGAVILRTPSAAENPFFLIVPGWARIPMVLLATVATIIASQSVISGAFSVTRQAVQLGFLPRMTIRHTSEREVGQVYSPAINWILYVAVVALVLGFGSSAGLASAYGVAVTGTFVLNSVLFLAVARSLWEKPRWLVALGGTVFLTVEVAFFLANLTKITHGGWLPLLVAGAVFTVLLTWRRGRIIVTRNRTREEGPLLEFVERLRTLEPPVHRVPGTAVFLNANPDTTPLALRANVEHNHVLQQRVIIMHIQVRNVPHVPVGDRLTSSNLGFDDDGISGLDASFGFQDEPNVPAALHLAVKTGHLTAQDLEEVTYFLSRITLVQSKQRNMAAWRKKLFLTISHNSAHPVTYFGLPISRSISMGEQIPL</sequence>
<evidence type="ECO:0000256" key="13">
    <source>
        <dbReference type="SAM" id="MobiDB-lite"/>
    </source>
</evidence>
<keyword evidence="3 12" id="KW-0813">Transport</keyword>
<keyword evidence="8 12" id="KW-0630">Potassium</keyword>
<evidence type="ECO:0000256" key="9">
    <source>
        <dbReference type="ARBA" id="ARBA00022989"/>
    </source>
</evidence>
<feature type="transmembrane region" description="Helical" evidence="12">
    <location>
        <begin position="34"/>
        <end position="54"/>
    </location>
</feature>
<feature type="transmembrane region" description="Helical" evidence="12">
    <location>
        <begin position="423"/>
        <end position="444"/>
    </location>
</feature>
<dbReference type="Proteomes" id="UP000600946">
    <property type="component" value="Unassembled WGS sequence"/>
</dbReference>
<evidence type="ECO:0000259" key="14">
    <source>
        <dbReference type="Pfam" id="PF02705"/>
    </source>
</evidence>
<evidence type="ECO:0000256" key="4">
    <source>
        <dbReference type="ARBA" id="ARBA00022475"/>
    </source>
</evidence>
<feature type="domain" description="K+ potassium transporter integral membrane" evidence="14">
    <location>
        <begin position="36"/>
        <end position="489"/>
    </location>
</feature>
<feature type="region of interest" description="Disordered" evidence="13">
    <location>
        <begin position="1"/>
        <end position="29"/>
    </location>
</feature>
<comment type="similarity">
    <text evidence="2 12">Belongs to the HAK/KUP transporter (TC 2.A.72) family.</text>
</comment>
<keyword evidence="7 12" id="KW-0769">Symport</keyword>
<feature type="transmembrane region" description="Helical" evidence="12">
    <location>
        <begin position="228"/>
        <end position="252"/>
    </location>
</feature>
<dbReference type="PANTHER" id="PTHR30540">
    <property type="entry name" value="OSMOTIC STRESS POTASSIUM TRANSPORTER"/>
    <property type="match status" value="1"/>
</dbReference>
<protein>
    <recommendedName>
        <fullName evidence="12">Probable potassium transport system protein Kup</fullName>
    </recommendedName>
</protein>
<dbReference type="InterPro" id="IPR053951">
    <property type="entry name" value="K_trans_N"/>
</dbReference>
<evidence type="ECO:0000256" key="6">
    <source>
        <dbReference type="ARBA" id="ARBA00022692"/>
    </source>
</evidence>
<feature type="transmembrane region" description="Helical" evidence="12">
    <location>
        <begin position="450"/>
        <end position="467"/>
    </location>
</feature>
<name>A0ABQ2ZHP7_9ACTN</name>
<feature type="transmembrane region" description="Helical" evidence="12">
    <location>
        <begin position="127"/>
        <end position="153"/>
    </location>
</feature>
<dbReference type="InterPro" id="IPR003855">
    <property type="entry name" value="K+_transporter"/>
</dbReference>
<feature type="compositionally biased region" description="Basic and acidic residues" evidence="13">
    <location>
        <begin position="19"/>
        <end position="29"/>
    </location>
</feature>
<evidence type="ECO:0000256" key="12">
    <source>
        <dbReference type="HAMAP-Rule" id="MF_01522"/>
    </source>
</evidence>
<dbReference type="InterPro" id="IPR053952">
    <property type="entry name" value="K_trans_C"/>
</dbReference>
<comment type="catalytic activity">
    <reaction evidence="12">
        <text>K(+)(in) + H(+)(in) = K(+)(out) + H(+)(out)</text>
        <dbReference type="Rhea" id="RHEA:28490"/>
        <dbReference type="ChEBI" id="CHEBI:15378"/>
        <dbReference type="ChEBI" id="CHEBI:29103"/>
    </reaction>
</comment>
<feature type="transmembrane region" description="Helical" evidence="12">
    <location>
        <begin position="196"/>
        <end position="216"/>
    </location>
</feature>